<dbReference type="SFLD" id="SFLDG01144">
    <property type="entry name" value="C2.B.4:_PGP_Like"/>
    <property type="match status" value="1"/>
</dbReference>
<keyword evidence="1" id="KW-0378">Hydrolase</keyword>
<dbReference type="AlphaFoldDB" id="A0AAP5WC12"/>
<dbReference type="NCBIfam" id="TIGR00099">
    <property type="entry name" value="Cof-subfamily"/>
    <property type="match status" value="1"/>
</dbReference>
<evidence type="ECO:0000313" key="3">
    <source>
        <dbReference type="Proteomes" id="UP000077280"/>
    </source>
</evidence>
<evidence type="ECO:0000313" key="1">
    <source>
        <dbReference type="EMBL" id="MDV7694793.1"/>
    </source>
</evidence>
<dbReference type="GO" id="GO:0005829">
    <property type="term" value="C:cytosol"/>
    <property type="evidence" value="ECO:0007669"/>
    <property type="project" value="TreeGrafter"/>
</dbReference>
<dbReference type="InterPro" id="IPR000150">
    <property type="entry name" value="Cof"/>
</dbReference>
<gene>
    <name evidence="2" type="ORF">A7K95_03300</name>
    <name evidence="1" type="ORF">GA842_07920</name>
</gene>
<evidence type="ECO:0000313" key="2">
    <source>
        <dbReference type="EMBL" id="OAD64696.1"/>
    </source>
</evidence>
<dbReference type="SUPFAM" id="SSF56784">
    <property type="entry name" value="HAD-like"/>
    <property type="match status" value="1"/>
</dbReference>
<dbReference type="Gene3D" id="3.30.1240.10">
    <property type="match status" value="1"/>
</dbReference>
<dbReference type="EMBL" id="LXND01000023">
    <property type="protein sequence ID" value="OAD64696.1"/>
    <property type="molecule type" value="Genomic_DNA"/>
</dbReference>
<dbReference type="SFLD" id="SFLDS00003">
    <property type="entry name" value="Haloacid_Dehalogenase"/>
    <property type="match status" value="1"/>
</dbReference>
<dbReference type="Gene3D" id="3.40.50.1000">
    <property type="entry name" value="HAD superfamily/HAD-like"/>
    <property type="match status" value="1"/>
</dbReference>
<dbReference type="Proteomes" id="UP001275867">
    <property type="component" value="Unassembled WGS sequence"/>
</dbReference>
<dbReference type="GO" id="GO:0000287">
    <property type="term" value="F:magnesium ion binding"/>
    <property type="evidence" value="ECO:0007669"/>
    <property type="project" value="TreeGrafter"/>
</dbReference>
<dbReference type="Pfam" id="PF08282">
    <property type="entry name" value="Hydrolase_3"/>
    <property type="match status" value="1"/>
</dbReference>
<dbReference type="PANTHER" id="PTHR10000:SF8">
    <property type="entry name" value="HAD SUPERFAMILY HYDROLASE-LIKE, TYPE 3"/>
    <property type="match status" value="1"/>
</dbReference>
<proteinExistence type="predicted"/>
<sequence length="271" mass="30420">MYKLIVSDLDETLLGSDGKISQENIEAIKAASKKGVKFVPNTGRGFASVQVLLQKLGLYQEANEFVISYNGGAIVENQDNRVLQTNEMTYEEAKGVFEITSQYLHNDTHVYTLNQLYIYNPREEDLAYLKPRHVNYHIMENDDFSIFKDDKIMKVITMNPDQEVLRPVHDKVMDTFDNQLNASYSSGMYAEFNHLGTDKGTATLELADSLGIKKDEILALGDNSNDLPMLRKVGMPVVVANGTTEAKSLAKYVTKNNYQTGVAEAIEKFVL</sequence>
<dbReference type="Proteomes" id="UP000077280">
    <property type="component" value="Unassembled WGS sequence"/>
</dbReference>
<dbReference type="RefSeq" id="WP_068805184.1">
    <property type="nucleotide sequence ID" value="NZ_CP158977.1"/>
</dbReference>
<protein>
    <submittedName>
        <fullName evidence="1">Cof-type HAD-IIB family hydrolase</fullName>
    </submittedName>
    <submittedName>
        <fullName evidence="2">Haloacid dehalogenase</fullName>
    </submittedName>
</protein>
<dbReference type="NCBIfam" id="TIGR01484">
    <property type="entry name" value="HAD-SF-IIB"/>
    <property type="match status" value="1"/>
</dbReference>
<reference evidence="2 3" key="1">
    <citation type="submission" date="2016-05" db="EMBL/GenBank/DDBJ databases">
        <title>Draft genome sequence of Pediococcus parvulus 2.6, a probiotic beta-glucan producer strain.</title>
        <authorList>
            <person name="Mohedano M.L."/>
            <person name="Perez-Ramos A."/>
            <person name="Duenas M.T."/>
            <person name="Lamontanara A."/>
            <person name="Orru L."/>
            <person name="Spano G."/>
            <person name="Capozzi V."/>
            <person name="Lopez P."/>
        </authorList>
    </citation>
    <scope>NUCLEOTIDE SEQUENCE [LARGE SCALE GENOMIC DNA]</scope>
    <source>
        <strain evidence="2 3">2.6</strain>
    </source>
</reference>
<dbReference type="GeneID" id="93383301"/>
<name>A0AAP5WC12_9LACO</name>
<keyword evidence="3" id="KW-1185">Reference proteome</keyword>
<dbReference type="CDD" id="cd07516">
    <property type="entry name" value="HAD_Pase"/>
    <property type="match status" value="1"/>
</dbReference>
<dbReference type="GO" id="GO:0016791">
    <property type="term" value="F:phosphatase activity"/>
    <property type="evidence" value="ECO:0007669"/>
    <property type="project" value="TreeGrafter"/>
</dbReference>
<evidence type="ECO:0000313" key="4">
    <source>
        <dbReference type="Proteomes" id="UP001275867"/>
    </source>
</evidence>
<comment type="caution">
    <text evidence="1">The sequence shown here is derived from an EMBL/GenBank/DDBJ whole genome shotgun (WGS) entry which is preliminary data.</text>
</comment>
<organism evidence="1 4">
    <name type="scientific">Pediococcus parvulus</name>
    <dbReference type="NCBI Taxonomy" id="54062"/>
    <lineage>
        <taxon>Bacteria</taxon>
        <taxon>Bacillati</taxon>
        <taxon>Bacillota</taxon>
        <taxon>Bacilli</taxon>
        <taxon>Lactobacillales</taxon>
        <taxon>Lactobacillaceae</taxon>
        <taxon>Pediococcus</taxon>
    </lineage>
</organism>
<dbReference type="InterPro" id="IPR036412">
    <property type="entry name" value="HAD-like_sf"/>
</dbReference>
<dbReference type="InterPro" id="IPR023214">
    <property type="entry name" value="HAD_sf"/>
</dbReference>
<accession>A0AAP5WC12</accession>
<reference evidence="1" key="2">
    <citation type="submission" date="2019-10" db="EMBL/GenBank/DDBJ databases">
        <title>Malate fermentation in French cider.</title>
        <authorList>
            <person name="Cousin F.J."/>
            <person name="Medina Fernandez S."/>
            <person name="Misery B."/>
            <person name="Laplace J.-M."/>
            <person name="Cretenet M."/>
        </authorList>
    </citation>
    <scope>NUCLEOTIDE SEQUENCE</scope>
    <source>
        <strain evidence="1">UCMA15901</strain>
    </source>
</reference>
<dbReference type="SFLD" id="SFLDG01140">
    <property type="entry name" value="C2.B:_Phosphomannomutase_and_P"/>
    <property type="match status" value="1"/>
</dbReference>
<dbReference type="InterPro" id="IPR006379">
    <property type="entry name" value="HAD-SF_hydro_IIB"/>
</dbReference>
<dbReference type="PANTHER" id="PTHR10000">
    <property type="entry name" value="PHOSPHOSERINE PHOSPHATASE"/>
    <property type="match status" value="1"/>
</dbReference>
<dbReference type="EMBL" id="WERX01000025">
    <property type="protein sequence ID" value="MDV7694793.1"/>
    <property type="molecule type" value="Genomic_DNA"/>
</dbReference>